<evidence type="ECO:0000256" key="8">
    <source>
        <dbReference type="SAM" id="Phobius"/>
    </source>
</evidence>
<keyword evidence="6 8" id="KW-1133">Transmembrane helix</keyword>
<feature type="transmembrane region" description="Helical" evidence="8">
    <location>
        <begin position="568"/>
        <end position="588"/>
    </location>
</feature>
<evidence type="ECO:0000256" key="3">
    <source>
        <dbReference type="ARBA" id="ARBA00022676"/>
    </source>
</evidence>
<evidence type="ECO:0000256" key="7">
    <source>
        <dbReference type="ARBA" id="ARBA00023136"/>
    </source>
</evidence>
<dbReference type="Proteomes" id="UP000050430">
    <property type="component" value="Unassembled WGS sequence"/>
</dbReference>
<dbReference type="STRING" id="229920.ADM99_11045"/>
<feature type="transmembrane region" description="Helical" evidence="8">
    <location>
        <begin position="123"/>
        <end position="141"/>
    </location>
</feature>
<gene>
    <name evidence="10" type="ORF">ADM99_11045</name>
</gene>
<evidence type="ECO:0000256" key="4">
    <source>
        <dbReference type="ARBA" id="ARBA00022679"/>
    </source>
</evidence>
<feature type="transmembrane region" description="Helical" evidence="8">
    <location>
        <begin position="351"/>
        <end position="368"/>
    </location>
</feature>
<feature type="transmembrane region" description="Helical" evidence="8">
    <location>
        <begin position="507"/>
        <end position="527"/>
    </location>
</feature>
<feature type="domain" description="Glycosyltransferase RgtA/B/C/D-like" evidence="9">
    <location>
        <begin position="260"/>
        <end position="417"/>
    </location>
</feature>
<keyword evidence="7 8" id="KW-0472">Membrane</keyword>
<name>A0A0P6XB76_9CHLR</name>
<keyword evidence="5 8" id="KW-0812">Transmembrane</keyword>
<feature type="transmembrane region" description="Helical" evidence="8">
    <location>
        <begin position="304"/>
        <end position="319"/>
    </location>
</feature>
<reference evidence="10 11" key="1">
    <citation type="submission" date="2015-07" db="EMBL/GenBank/DDBJ databases">
        <title>Genome sequence of Leptolinea tardivitalis DSM 16556.</title>
        <authorList>
            <person name="Hemp J."/>
            <person name="Ward L.M."/>
            <person name="Pace L.A."/>
            <person name="Fischer W.W."/>
        </authorList>
    </citation>
    <scope>NUCLEOTIDE SEQUENCE [LARGE SCALE GENOMIC DNA]</scope>
    <source>
        <strain evidence="10 11">YMTK-2</strain>
    </source>
</reference>
<keyword evidence="3" id="KW-0328">Glycosyltransferase</keyword>
<dbReference type="GO" id="GO:0005886">
    <property type="term" value="C:plasma membrane"/>
    <property type="evidence" value="ECO:0007669"/>
    <property type="project" value="UniProtKB-SubCell"/>
</dbReference>
<dbReference type="AlphaFoldDB" id="A0A0P6XB76"/>
<dbReference type="GO" id="GO:0016763">
    <property type="term" value="F:pentosyltransferase activity"/>
    <property type="evidence" value="ECO:0007669"/>
    <property type="project" value="TreeGrafter"/>
</dbReference>
<dbReference type="PANTHER" id="PTHR33908:SF11">
    <property type="entry name" value="MEMBRANE PROTEIN"/>
    <property type="match status" value="1"/>
</dbReference>
<evidence type="ECO:0000313" key="11">
    <source>
        <dbReference type="Proteomes" id="UP000050430"/>
    </source>
</evidence>
<dbReference type="Pfam" id="PF13231">
    <property type="entry name" value="PMT_2"/>
    <property type="match status" value="1"/>
</dbReference>
<comment type="caution">
    <text evidence="10">The sequence shown here is derived from an EMBL/GenBank/DDBJ whole genome shotgun (WGS) entry which is preliminary data.</text>
</comment>
<proteinExistence type="predicted"/>
<feature type="transmembrane region" description="Helical" evidence="8">
    <location>
        <begin position="59"/>
        <end position="77"/>
    </location>
</feature>
<feature type="transmembrane region" description="Helical" evidence="8">
    <location>
        <begin position="83"/>
        <end position="103"/>
    </location>
</feature>
<evidence type="ECO:0000259" key="9">
    <source>
        <dbReference type="Pfam" id="PF13231"/>
    </source>
</evidence>
<dbReference type="OrthoDB" id="161174at2"/>
<evidence type="ECO:0000256" key="6">
    <source>
        <dbReference type="ARBA" id="ARBA00022989"/>
    </source>
</evidence>
<dbReference type="InterPro" id="IPR050297">
    <property type="entry name" value="LipidA_mod_glycosyltrf_83"/>
</dbReference>
<dbReference type="GO" id="GO:0009103">
    <property type="term" value="P:lipopolysaccharide biosynthetic process"/>
    <property type="evidence" value="ECO:0007669"/>
    <property type="project" value="UniProtKB-ARBA"/>
</dbReference>
<feature type="transmembrane region" description="Helical" evidence="8">
    <location>
        <begin position="482"/>
        <end position="500"/>
    </location>
</feature>
<feature type="transmembrane region" description="Helical" evidence="8">
    <location>
        <begin position="153"/>
        <end position="171"/>
    </location>
</feature>
<dbReference type="InterPro" id="IPR038731">
    <property type="entry name" value="RgtA/B/C-like"/>
</dbReference>
<evidence type="ECO:0000256" key="1">
    <source>
        <dbReference type="ARBA" id="ARBA00004651"/>
    </source>
</evidence>
<feature type="transmembrane region" description="Helical" evidence="8">
    <location>
        <begin position="259"/>
        <end position="292"/>
    </location>
</feature>
<dbReference type="RefSeq" id="WP_062420603.1">
    <property type="nucleotide sequence ID" value="NZ_BBYA01000002.1"/>
</dbReference>
<feature type="transmembrane region" description="Helical" evidence="8">
    <location>
        <begin position="192"/>
        <end position="216"/>
    </location>
</feature>
<feature type="transmembrane region" description="Helical" evidence="8">
    <location>
        <begin position="374"/>
        <end position="391"/>
    </location>
</feature>
<organism evidence="10 11">
    <name type="scientific">Leptolinea tardivitalis</name>
    <dbReference type="NCBI Taxonomy" id="229920"/>
    <lineage>
        <taxon>Bacteria</taxon>
        <taxon>Bacillati</taxon>
        <taxon>Chloroflexota</taxon>
        <taxon>Anaerolineae</taxon>
        <taxon>Anaerolineales</taxon>
        <taxon>Anaerolineaceae</taxon>
        <taxon>Leptolinea</taxon>
    </lineage>
</organism>
<evidence type="ECO:0000256" key="2">
    <source>
        <dbReference type="ARBA" id="ARBA00022475"/>
    </source>
</evidence>
<evidence type="ECO:0000313" key="10">
    <source>
        <dbReference type="EMBL" id="KPL71927.1"/>
    </source>
</evidence>
<evidence type="ECO:0000256" key="5">
    <source>
        <dbReference type="ARBA" id="ARBA00022692"/>
    </source>
</evidence>
<keyword evidence="4" id="KW-0808">Transferase</keyword>
<sequence>MTLPEKTEPSVLDYLKGKLFPGRNPEVTIPEPVPVIEEPSDVDIEKTEQNKTGKKEIRYIWAFLAILLFLLIGQKYLEPPTQSVLPALLFWGSALVIIFICWFQGKLVTDRYAYKDQEPQKIIIQPFPLVISIAAGLIAFLTFSHNTFTIENLIFWAISILFLFFAFLPAQNPKSIFASIRSRIKSFHFSGIQIYISPWFIACLSAFLLICFFRFYQLNKIPIEMFSDHAEKLLDVNDVLGGQFSIFFPRNTGREAFQMYLSAAIALIFKTGISFMTLKLGTAIMGVFTAVYMYFLGKETGNRWVGLFAFILCGIGYWPNVISRIGLRFTLYAAFTAPTLFYFIRGFRRKSWLDLVLAGIFTGIGLQGYSPFRVVPVLLIFGVIFYILHFHETDKRHFALIGLVITGVAALILFLPLFRYVLDQPESFAYRALTRAGTLERPLPGPAWQIFLTNLWKAMIMPFWNDGVIWVHSIPLRPALDVVTAALYLFGLIASLLRYVKQHDWRIPFLIFSVPFLMLPSIMSLAFPDENPCLNRTSGALVPIFLIAAFGLDTILENIKTQFHKTSGSIVACLIGGILLFISILQNYNLVFVQFAENFKNNSLNTSQMGAVIRNFADVFGDPDSAYVVPYPYWVDTRLVGMNAGYATKDYATWPDKFSETTSNHKAKLFIVNPEDTAALESLRKLYPGSYERIYEGWTKDKNFILYFVPPVDNTPVILETPVP</sequence>
<dbReference type="EMBL" id="LGCK01000010">
    <property type="protein sequence ID" value="KPL71927.1"/>
    <property type="molecule type" value="Genomic_DNA"/>
</dbReference>
<dbReference type="PANTHER" id="PTHR33908">
    <property type="entry name" value="MANNOSYLTRANSFERASE YKCB-RELATED"/>
    <property type="match status" value="1"/>
</dbReference>
<feature type="transmembrane region" description="Helical" evidence="8">
    <location>
        <begin position="398"/>
        <end position="418"/>
    </location>
</feature>
<feature type="transmembrane region" description="Helical" evidence="8">
    <location>
        <begin position="539"/>
        <end position="556"/>
    </location>
</feature>
<protein>
    <recommendedName>
        <fullName evidence="9">Glycosyltransferase RgtA/B/C/D-like domain-containing protein</fullName>
    </recommendedName>
</protein>
<accession>A0A0P6XB76</accession>
<comment type="subcellular location">
    <subcellularLocation>
        <location evidence="1">Cell membrane</location>
        <topology evidence="1">Multi-pass membrane protein</topology>
    </subcellularLocation>
</comment>
<keyword evidence="11" id="KW-1185">Reference proteome</keyword>
<feature type="transmembrane region" description="Helical" evidence="8">
    <location>
        <begin position="325"/>
        <end position="344"/>
    </location>
</feature>
<keyword evidence="2" id="KW-1003">Cell membrane</keyword>